<proteinExistence type="predicted"/>
<evidence type="ECO:0000313" key="1">
    <source>
        <dbReference type="EMBL" id="JAD73811.1"/>
    </source>
</evidence>
<reference evidence="1" key="1">
    <citation type="submission" date="2014-09" db="EMBL/GenBank/DDBJ databases">
        <authorList>
            <person name="Magalhaes I.L.F."/>
            <person name="Oliveira U."/>
            <person name="Santos F.R."/>
            <person name="Vidigal T.H.D.A."/>
            <person name="Brescovit A.D."/>
            <person name="Santos A.J."/>
        </authorList>
    </citation>
    <scope>NUCLEOTIDE SEQUENCE</scope>
    <source>
        <tissue evidence="1">Shoot tissue taken approximately 20 cm above the soil surface</tissue>
    </source>
</reference>
<organism evidence="1">
    <name type="scientific">Arundo donax</name>
    <name type="common">Giant reed</name>
    <name type="synonym">Donax arundinaceus</name>
    <dbReference type="NCBI Taxonomy" id="35708"/>
    <lineage>
        <taxon>Eukaryota</taxon>
        <taxon>Viridiplantae</taxon>
        <taxon>Streptophyta</taxon>
        <taxon>Embryophyta</taxon>
        <taxon>Tracheophyta</taxon>
        <taxon>Spermatophyta</taxon>
        <taxon>Magnoliopsida</taxon>
        <taxon>Liliopsida</taxon>
        <taxon>Poales</taxon>
        <taxon>Poaceae</taxon>
        <taxon>PACMAD clade</taxon>
        <taxon>Arundinoideae</taxon>
        <taxon>Arundineae</taxon>
        <taxon>Arundo</taxon>
    </lineage>
</organism>
<name>A0A0A9CDZ2_ARUDO</name>
<dbReference type="EMBL" id="GBRH01224084">
    <property type="protein sequence ID" value="JAD73811.1"/>
    <property type="molecule type" value="Transcribed_RNA"/>
</dbReference>
<sequence>MSLYESPSLHLPFWLSDHGPHESYGTTRQREYSSSSSIGYVLVGFKCVFVKSRLVEARSRPVSPRSSHLHTCAKVLGTQWHIHRVLAFTKVHL</sequence>
<accession>A0A0A9CDZ2</accession>
<dbReference type="AlphaFoldDB" id="A0A0A9CDZ2"/>
<protein>
    <submittedName>
        <fullName evidence="1">Uncharacterized protein</fullName>
    </submittedName>
</protein>
<reference evidence="1" key="2">
    <citation type="journal article" date="2015" name="Data Brief">
        <title>Shoot transcriptome of the giant reed, Arundo donax.</title>
        <authorList>
            <person name="Barrero R.A."/>
            <person name="Guerrero F.D."/>
            <person name="Moolhuijzen P."/>
            <person name="Goolsby J.A."/>
            <person name="Tidwell J."/>
            <person name="Bellgard S.E."/>
            <person name="Bellgard M.I."/>
        </authorList>
    </citation>
    <scope>NUCLEOTIDE SEQUENCE</scope>
    <source>
        <tissue evidence="1">Shoot tissue taken approximately 20 cm above the soil surface</tissue>
    </source>
</reference>